<evidence type="ECO:0000256" key="1">
    <source>
        <dbReference type="ARBA" id="ARBA00022801"/>
    </source>
</evidence>
<protein>
    <submittedName>
        <fullName evidence="3">Alpha/beta fold hydrolase</fullName>
    </submittedName>
</protein>
<feature type="domain" description="AB hydrolase-1" evidence="2">
    <location>
        <begin position="22"/>
        <end position="304"/>
    </location>
</feature>
<reference evidence="3 4" key="1">
    <citation type="submission" date="2020-01" db="EMBL/GenBank/DDBJ databases">
        <title>Draft genome assembly of Ensifer adhaerens T173.</title>
        <authorList>
            <person name="Craig J.E."/>
            <person name="Stinchcombe J.R."/>
        </authorList>
    </citation>
    <scope>NUCLEOTIDE SEQUENCE [LARGE SCALE GENOMIC DNA]</scope>
    <source>
        <strain evidence="3 4">T173</strain>
    </source>
</reference>
<proteinExistence type="predicted"/>
<dbReference type="GO" id="GO:0016787">
    <property type="term" value="F:hydrolase activity"/>
    <property type="evidence" value="ECO:0007669"/>
    <property type="project" value="UniProtKB-KW"/>
</dbReference>
<dbReference type="PRINTS" id="PR00412">
    <property type="entry name" value="EPOXHYDRLASE"/>
</dbReference>
<dbReference type="SUPFAM" id="SSF53474">
    <property type="entry name" value="alpha/beta-Hydrolases"/>
    <property type="match status" value="1"/>
</dbReference>
<dbReference type="InterPro" id="IPR029058">
    <property type="entry name" value="AB_hydrolase_fold"/>
</dbReference>
<evidence type="ECO:0000259" key="2">
    <source>
        <dbReference type="Pfam" id="PF00561"/>
    </source>
</evidence>
<dbReference type="PRINTS" id="PR00111">
    <property type="entry name" value="ABHYDROLASE"/>
</dbReference>
<organism evidence="3 4">
    <name type="scientific">Ensifer canadensis</name>
    <dbReference type="NCBI Taxonomy" id="555315"/>
    <lineage>
        <taxon>Bacteria</taxon>
        <taxon>Pseudomonadati</taxon>
        <taxon>Pseudomonadota</taxon>
        <taxon>Alphaproteobacteria</taxon>
        <taxon>Hyphomicrobiales</taxon>
        <taxon>Rhizobiaceae</taxon>
        <taxon>Sinorhizobium/Ensifer group</taxon>
        <taxon>Ensifer</taxon>
    </lineage>
</organism>
<dbReference type="AlphaFoldDB" id="A0AAW4FGC9"/>
<dbReference type="InterPro" id="IPR000073">
    <property type="entry name" value="AB_hydrolase_1"/>
</dbReference>
<comment type="caution">
    <text evidence="3">The sequence shown here is derived from an EMBL/GenBank/DDBJ whole genome shotgun (WGS) entry which is preliminary data.</text>
</comment>
<dbReference type="Proteomes" id="UP000744980">
    <property type="component" value="Unassembled WGS sequence"/>
</dbReference>
<gene>
    <name evidence="3" type="ORF">GFB56_10190</name>
</gene>
<keyword evidence="4" id="KW-1185">Reference proteome</keyword>
<accession>A0AAW4FGC9</accession>
<sequence length="322" mass="35213">MQERLVDANGIRLNFLEAGEGPAVLLCHGFPETAYAWRHQVAALAAAGFRAIAPDMRGYGKSSRPDEVDQYTLFHLAGDMVGLLDTLGVENAIIVGNDWGASVAWQAVLLRPDRFTGVVAIGVPMMSQPPAPPTQIFPKTADALFYALYFQEPGVAEAEFERDVALTLRKLMFAASGEAGPRDDDRTPNPFGMVSKRDGLLASLPVPAKLPDWIGDAEFENFVHAFRQSGFSGGLNYYRNLDRNWALQSCLKGKLVDVPAVYLMGERDTGLAIPGMRAIIAEMPRLVPKLVDTIFLPDCGHWVPQERPDDVSTAIIRFAQGL</sequence>
<dbReference type="PANTHER" id="PTHR43329">
    <property type="entry name" value="EPOXIDE HYDROLASE"/>
    <property type="match status" value="1"/>
</dbReference>
<name>A0AAW4FGC9_9HYPH</name>
<evidence type="ECO:0000313" key="4">
    <source>
        <dbReference type="Proteomes" id="UP000744980"/>
    </source>
</evidence>
<dbReference type="RefSeq" id="WP_057212826.1">
    <property type="nucleotide sequence ID" value="NZ_CP083371.1"/>
</dbReference>
<dbReference type="EMBL" id="WXFA01000005">
    <property type="protein sequence ID" value="MBM3091185.1"/>
    <property type="molecule type" value="Genomic_DNA"/>
</dbReference>
<dbReference type="InterPro" id="IPR000639">
    <property type="entry name" value="Epox_hydrolase-like"/>
</dbReference>
<keyword evidence="1 3" id="KW-0378">Hydrolase</keyword>
<dbReference type="Gene3D" id="3.40.50.1820">
    <property type="entry name" value="alpha/beta hydrolase"/>
    <property type="match status" value="1"/>
</dbReference>
<evidence type="ECO:0000313" key="3">
    <source>
        <dbReference type="EMBL" id="MBM3091185.1"/>
    </source>
</evidence>
<dbReference type="Pfam" id="PF00561">
    <property type="entry name" value="Abhydrolase_1"/>
    <property type="match status" value="1"/>
</dbReference>